<organism evidence="1 2">
    <name type="scientific">Haloplanus salinus</name>
    <dbReference type="NCBI Taxonomy" id="1126245"/>
    <lineage>
        <taxon>Archaea</taxon>
        <taxon>Methanobacteriati</taxon>
        <taxon>Methanobacteriota</taxon>
        <taxon>Stenosarchaea group</taxon>
        <taxon>Halobacteria</taxon>
        <taxon>Halobacteriales</taxon>
        <taxon>Haloferacaceae</taxon>
        <taxon>Haloplanus</taxon>
    </lineage>
</organism>
<gene>
    <name evidence="1" type="ORF">DU504_03050</name>
</gene>
<evidence type="ECO:0000313" key="2">
    <source>
        <dbReference type="Proteomes" id="UP000252189"/>
    </source>
</evidence>
<dbReference type="OrthoDB" id="156248at2157"/>
<dbReference type="PANTHER" id="PTHR35519">
    <property type="entry name" value="MEMBRANE PROTEINS"/>
    <property type="match status" value="1"/>
</dbReference>
<name>A0A368N9Y8_9EURY</name>
<sequence length="145" mass="15234">MSNDLASAFDERIDDLPPSVDRAAVGRMRFVARVLDDSVRIPGTGVRIGLDPLLGLLPVVGDAVSGVLSLYIVAESARLGVSYRALARMLTHIGIDVAGGSIPVVGDLFDAAWKANTRNVSLALADLARGDPTPTRDAGVEIEIE</sequence>
<dbReference type="InterPro" id="IPR025187">
    <property type="entry name" value="DUF4112"/>
</dbReference>
<proteinExistence type="predicted"/>
<dbReference type="AlphaFoldDB" id="A0A368N9Y8"/>
<dbReference type="EMBL" id="QPHM01000001">
    <property type="protein sequence ID" value="RCU46375.1"/>
    <property type="molecule type" value="Genomic_DNA"/>
</dbReference>
<comment type="caution">
    <text evidence="1">The sequence shown here is derived from an EMBL/GenBank/DDBJ whole genome shotgun (WGS) entry which is preliminary data.</text>
</comment>
<keyword evidence="2" id="KW-1185">Reference proteome</keyword>
<accession>A0A368N9Y8</accession>
<evidence type="ECO:0000313" key="1">
    <source>
        <dbReference type="EMBL" id="RCU46375.1"/>
    </source>
</evidence>
<dbReference type="PANTHER" id="PTHR35519:SF2">
    <property type="entry name" value="PH DOMAIN PROTEIN"/>
    <property type="match status" value="1"/>
</dbReference>
<dbReference type="RefSeq" id="WP_114447926.1">
    <property type="nucleotide sequence ID" value="NZ_QPHM01000001.1"/>
</dbReference>
<dbReference type="Proteomes" id="UP000252189">
    <property type="component" value="Unassembled WGS sequence"/>
</dbReference>
<reference evidence="1 2" key="1">
    <citation type="submission" date="2018-07" db="EMBL/GenBank/DDBJ databases">
        <title>Genome sequences of Haloplanus salinus JCM 18368T.</title>
        <authorList>
            <person name="Kim Y.B."/>
            <person name="Roh S.W."/>
        </authorList>
    </citation>
    <scope>NUCLEOTIDE SEQUENCE [LARGE SCALE GENOMIC DNA]</scope>
    <source>
        <strain evidence="1 2">JCM 18368</strain>
    </source>
</reference>
<dbReference type="Pfam" id="PF13430">
    <property type="entry name" value="DUF4112"/>
    <property type="match status" value="1"/>
</dbReference>
<protein>
    <submittedName>
        <fullName evidence="1">DUF4112 domain-containing protein</fullName>
    </submittedName>
</protein>